<reference evidence="5" key="1">
    <citation type="submission" date="2023-03" db="EMBL/GenBank/DDBJ databases">
        <title>Massive genome expansion in bonnet fungi (Mycena s.s.) driven by repeated elements and novel gene families across ecological guilds.</title>
        <authorList>
            <consortium name="Lawrence Berkeley National Laboratory"/>
            <person name="Harder C.B."/>
            <person name="Miyauchi S."/>
            <person name="Viragh M."/>
            <person name="Kuo A."/>
            <person name="Thoen E."/>
            <person name="Andreopoulos B."/>
            <person name="Lu D."/>
            <person name="Skrede I."/>
            <person name="Drula E."/>
            <person name="Henrissat B."/>
            <person name="Morin E."/>
            <person name="Kohler A."/>
            <person name="Barry K."/>
            <person name="LaButti K."/>
            <person name="Morin E."/>
            <person name="Salamov A."/>
            <person name="Lipzen A."/>
            <person name="Mereny Z."/>
            <person name="Hegedus B."/>
            <person name="Baldrian P."/>
            <person name="Stursova M."/>
            <person name="Weitz H."/>
            <person name="Taylor A."/>
            <person name="Grigoriev I.V."/>
            <person name="Nagy L.G."/>
            <person name="Martin F."/>
            <person name="Kauserud H."/>
        </authorList>
    </citation>
    <scope>NUCLEOTIDE SEQUENCE</scope>
    <source>
        <strain evidence="5">CBHHK002</strain>
    </source>
</reference>
<dbReference type="PANTHER" id="PTHR23113:SF368">
    <property type="entry name" value="CELL DIVISION CONTROL PROTEIN 25"/>
    <property type="match status" value="1"/>
</dbReference>
<organism evidence="5 6">
    <name type="scientific">Mycena albidolilacea</name>
    <dbReference type="NCBI Taxonomy" id="1033008"/>
    <lineage>
        <taxon>Eukaryota</taxon>
        <taxon>Fungi</taxon>
        <taxon>Dikarya</taxon>
        <taxon>Basidiomycota</taxon>
        <taxon>Agaricomycotina</taxon>
        <taxon>Agaricomycetes</taxon>
        <taxon>Agaricomycetidae</taxon>
        <taxon>Agaricales</taxon>
        <taxon>Marasmiineae</taxon>
        <taxon>Mycenaceae</taxon>
        <taxon>Mycena</taxon>
    </lineage>
</organism>
<dbReference type="Pfam" id="PF00618">
    <property type="entry name" value="RasGEF_N"/>
    <property type="match status" value="1"/>
</dbReference>
<evidence type="ECO:0000259" key="3">
    <source>
        <dbReference type="PROSITE" id="PS50009"/>
    </source>
</evidence>
<dbReference type="InterPro" id="IPR001895">
    <property type="entry name" value="RASGEF_cat_dom"/>
</dbReference>
<evidence type="ECO:0000259" key="4">
    <source>
        <dbReference type="PROSITE" id="PS50212"/>
    </source>
</evidence>
<evidence type="ECO:0000256" key="1">
    <source>
        <dbReference type="ARBA" id="ARBA00022658"/>
    </source>
</evidence>
<sequence length="425" mass="48358">MIDPDGSVRAGTVPALVKHLTSPEQETDSTFFNSFLMTFKSFTTVDELFELLVQRFSIQPPPKMSRADRKDWLKWKHGIQRRVLDTFRSMVVDDGISEKDDMFILNRMKDFLATEEVANFPVAKQLSKLIKQKGSNTGPEVVTPPLVLQSSKKLKPLDIDPVELAQQLTITESQLYCKIRLLECLQQENGPSITNFIQNTNKVCAVAPLGFVLISFEKIQLWVTGCILSEENLPQRAKAVEHAINVADCCRSLNNFSTMYAITSGLNSPPVRRLKWTWDRIDHKHTALFKACEDIIGSNRGFSMYRSLMTSVNPPCVPLVGIYLSSLRFIQDGYPDMSPAKDRDAPTLINFRKRRKAWEVINDLKRWQVPYNLDSIPSIQAYVGESLNSISGTTESGFWERSLELEPRTREDEKMARLLQESGFL</sequence>
<dbReference type="InterPro" id="IPR036964">
    <property type="entry name" value="RASGEF_cat_dom_sf"/>
</dbReference>
<dbReference type="SMART" id="SM00147">
    <property type="entry name" value="RasGEF"/>
    <property type="match status" value="1"/>
</dbReference>
<dbReference type="PROSITE" id="PS50212">
    <property type="entry name" value="RASGEF_NTER"/>
    <property type="match status" value="1"/>
</dbReference>
<dbReference type="InterPro" id="IPR008937">
    <property type="entry name" value="Ras-like_GEF"/>
</dbReference>
<dbReference type="InterPro" id="IPR000651">
    <property type="entry name" value="Ras-like_Gua-exchang_fac_N"/>
</dbReference>
<dbReference type="SMART" id="SM00229">
    <property type="entry name" value="RasGEFN"/>
    <property type="match status" value="1"/>
</dbReference>
<gene>
    <name evidence="5" type="ORF">DFH08DRAFT_909791</name>
</gene>
<dbReference type="Gene3D" id="1.10.840.10">
    <property type="entry name" value="Ras guanine-nucleotide exchange factors catalytic domain"/>
    <property type="match status" value="1"/>
</dbReference>
<accession>A0AAD7F4L4</accession>
<evidence type="ECO:0000313" key="6">
    <source>
        <dbReference type="Proteomes" id="UP001218218"/>
    </source>
</evidence>
<comment type="caution">
    <text evidence="5">The sequence shown here is derived from an EMBL/GenBank/DDBJ whole genome shotgun (WGS) entry which is preliminary data.</text>
</comment>
<evidence type="ECO:0000256" key="2">
    <source>
        <dbReference type="PROSITE-ProRule" id="PRU00168"/>
    </source>
</evidence>
<feature type="domain" description="N-terminal Ras-GEF" evidence="4">
    <location>
        <begin position="4"/>
        <end position="134"/>
    </location>
</feature>
<protein>
    <submittedName>
        <fullName evidence="5">Ras guanine nucleotide exchange factor domain-containing protein</fullName>
    </submittedName>
</protein>
<evidence type="ECO:0000313" key="5">
    <source>
        <dbReference type="EMBL" id="KAJ7366573.1"/>
    </source>
</evidence>
<dbReference type="CDD" id="cd06224">
    <property type="entry name" value="REM"/>
    <property type="match status" value="1"/>
</dbReference>
<dbReference type="Gene3D" id="1.20.870.10">
    <property type="entry name" value="Son of sevenless (SoS) protein Chain: S domain 1"/>
    <property type="match status" value="1"/>
</dbReference>
<dbReference type="PANTHER" id="PTHR23113">
    <property type="entry name" value="GUANINE NUCLEOTIDE EXCHANGE FACTOR"/>
    <property type="match status" value="1"/>
</dbReference>
<dbReference type="InterPro" id="IPR023578">
    <property type="entry name" value="Ras_GEF_dom_sf"/>
</dbReference>
<keyword evidence="6" id="KW-1185">Reference proteome</keyword>
<dbReference type="GO" id="GO:0005085">
    <property type="term" value="F:guanyl-nucleotide exchange factor activity"/>
    <property type="evidence" value="ECO:0007669"/>
    <property type="project" value="UniProtKB-KW"/>
</dbReference>
<keyword evidence="1 2" id="KW-0344">Guanine-nucleotide releasing factor</keyword>
<dbReference type="GO" id="GO:0007265">
    <property type="term" value="P:Ras protein signal transduction"/>
    <property type="evidence" value="ECO:0007669"/>
    <property type="project" value="TreeGrafter"/>
</dbReference>
<feature type="domain" description="Ras-GEF" evidence="3">
    <location>
        <begin position="160"/>
        <end position="408"/>
    </location>
</feature>
<dbReference type="AlphaFoldDB" id="A0AAD7F4L4"/>
<dbReference type="SUPFAM" id="SSF48366">
    <property type="entry name" value="Ras GEF"/>
    <property type="match status" value="1"/>
</dbReference>
<dbReference type="PROSITE" id="PS50009">
    <property type="entry name" value="RASGEF_CAT"/>
    <property type="match status" value="1"/>
</dbReference>
<dbReference type="Proteomes" id="UP001218218">
    <property type="component" value="Unassembled WGS sequence"/>
</dbReference>
<proteinExistence type="predicted"/>
<dbReference type="CDD" id="cd00155">
    <property type="entry name" value="RasGEF"/>
    <property type="match status" value="1"/>
</dbReference>
<dbReference type="GO" id="GO:0005886">
    <property type="term" value="C:plasma membrane"/>
    <property type="evidence" value="ECO:0007669"/>
    <property type="project" value="TreeGrafter"/>
</dbReference>
<name>A0AAD7F4L4_9AGAR</name>
<dbReference type="Pfam" id="PF00617">
    <property type="entry name" value="RasGEF"/>
    <property type="match status" value="1"/>
</dbReference>
<dbReference type="EMBL" id="JARIHO010000002">
    <property type="protein sequence ID" value="KAJ7366573.1"/>
    <property type="molecule type" value="Genomic_DNA"/>
</dbReference>